<proteinExistence type="predicted"/>
<comment type="caution">
    <text evidence="1">The sequence shown here is derived from an EMBL/GenBank/DDBJ whole genome shotgun (WGS) entry which is preliminary data.</text>
</comment>
<organism evidence="1 2">
    <name type="scientific">Cercospora kikuchii</name>
    <dbReference type="NCBI Taxonomy" id="84275"/>
    <lineage>
        <taxon>Eukaryota</taxon>
        <taxon>Fungi</taxon>
        <taxon>Dikarya</taxon>
        <taxon>Ascomycota</taxon>
        <taxon>Pezizomycotina</taxon>
        <taxon>Dothideomycetes</taxon>
        <taxon>Dothideomycetidae</taxon>
        <taxon>Mycosphaerellales</taxon>
        <taxon>Mycosphaerellaceae</taxon>
        <taxon>Cercospora</taxon>
    </lineage>
</organism>
<name>A0A9P3CQD9_9PEZI</name>
<dbReference type="GeneID" id="68293486"/>
<dbReference type="RefSeq" id="XP_044659207.1">
    <property type="nucleotide sequence ID" value="XM_044803272.1"/>
</dbReference>
<dbReference type="GO" id="GO:0008168">
    <property type="term" value="F:methyltransferase activity"/>
    <property type="evidence" value="ECO:0007669"/>
    <property type="project" value="TreeGrafter"/>
</dbReference>
<dbReference type="OrthoDB" id="10017101at2759"/>
<reference evidence="1 2" key="1">
    <citation type="submission" date="2021-01" db="EMBL/GenBank/DDBJ databases">
        <title>Cercospora kikuchii MAFF 305040 whole genome shotgun sequence.</title>
        <authorList>
            <person name="Kashiwa T."/>
            <person name="Suzuki T."/>
        </authorList>
    </citation>
    <scope>NUCLEOTIDE SEQUENCE [LARGE SCALE GENOMIC DNA]</scope>
    <source>
        <strain evidence="1 2">MAFF 305040</strain>
    </source>
</reference>
<evidence type="ECO:0000313" key="1">
    <source>
        <dbReference type="EMBL" id="GIZ44720.1"/>
    </source>
</evidence>
<dbReference type="AlphaFoldDB" id="A0A9P3CQD9"/>
<accession>A0A9P3CQD9</accession>
<keyword evidence="2" id="KW-1185">Reference proteome</keyword>
<dbReference type="EMBL" id="BOLY01000005">
    <property type="protein sequence ID" value="GIZ44720.1"/>
    <property type="molecule type" value="Genomic_DNA"/>
</dbReference>
<dbReference type="InterPro" id="IPR029063">
    <property type="entry name" value="SAM-dependent_MTases_sf"/>
</dbReference>
<sequence length="318" mass="36264">MAATQQQSETDAYIANTPRYHTNKDAAYVLPNDEVEHIRLEEQAAHLQAIMNNNIIHSPIPTNIQDAKMLDIGCGTGIVTDFIGNRFPNAQVYGLDISDVPVHIRNHPPNVQFLKGNATTNSPDQWLTQDASSRPVLDSSTHFDLIFSRLLVCGMTNWPQYVSRVHTLLKPGGRIELHDIDWTWYNSLSPTPETPISDTWKWLTAAKSVASKRGMDWTCARSLPQWLSEAGFQDIEVKKYKWPHGGSWQKDPVWQAWGDFVVKEMKGLVWHVIPRTLKGEGYSEQEVKDFQEEAVRDMEAEEGKHWVFWVVTGRKAEE</sequence>
<dbReference type="Gene3D" id="3.40.50.150">
    <property type="entry name" value="Vaccinia Virus protein VP39"/>
    <property type="match status" value="1"/>
</dbReference>
<evidence type="ECO:0000313" key="2">
    <source>
        <dbReference type="Proteomes" id="UP000825890"/>
    </source>
</evidence>
<protein>
    <recommendedName>
        <fullName evidence="3">S-adenosyl-L-methionine-dependent methyltransferase</fullName>
    </recommendedName>
</protein>
<dbReference type="CDD" id="cd02440">
    <property type="entry name" value="AdoMet_MTases"/>
    <property type="match status" value="1"/>
</dbReference>
<dbReference type="PANTHER" id="PTHR43591">
    <property type="entry name" value="METHYLTRANSFERASE"/>
    <property type="match status" value="1"/>
</dbReference>
<dbReference type="Pfam" id="PF13489">
    <property type="entry name" value="Methyltransf_23"/>
    <property type="match status" value="1"/>
</dbReference>
<gene>
    <name evidence="1" type="ORF">CKM354_000791100</name>
</gene>
<dbReference type="Proteomes" id="UP000825890">
    <property type="component" value="Unassembled WGS sequence"/>
</dbReference>
<evidence type="ECO:0008006" key="3">
    <source>
        <dbReference type="Google" id="ProtNLM"/>
    </source>
</evidence>
<dbReference type="PANTHER" id="PTHR43591:SF24">
    <property type="entry name" value="2-METHOXY-6-POLYPRENYL-1,4-BENZOQUINOL METHYLASE, MITOCHONDRIAL"/>
    <property type="match status" value="1"/>
</dbReference>
<dbReference type="SUPFAM" id="SSF53335">
    <property type="entry name" value="S-adenosyl-L-methionine-dependent methyltransferases"/>
    <property type="match status" value="1"/>
</dbReference>